<dbReference type="EMBL" id="VOBL01000002">
    <property type="protein sequence ID" value="KAA0979334.1"/>
    <property type="molecule type" value="Genomic_DNA"/>
</dbReference>
<protein>
    <submittedName>
        <fullName evidence="1">Uncharacterized protein</fullName>
    </submittedName>
</protein>
<evidence type="ECO:0000313" key="1">
    <source>
        <dbReference type="EMBL" id="KAA0979334.1"/>
    </source>
</evidence>
<comment type="caution">
    <text evidence="1">The sequence shown here is derived from an EMBL/GenBank/DDBJ whole genome shotgun (WGS) entry which is preliminary data.</text>
</comment>
<accession>A0A5B0EJV2</accession>
<organism evidence="1 2">
    <name type="scientific">Paeniglutamicibacter gangotriensis</name>
    <dbReference type="NCBI Taxonomy" id="254787"/>
    <lineage>
        <taxon>Bacteria</taxon>
        <taxon>Bacillati</taxon>
        <taxon>Actinomycetota</taxon>
        <taxon>Actinomycetes</taxon>
        <taxon>Micrococcales</taxon>
        <taxon>Micrococcaceae</taxon>
        <taxon>Paeniglutamicibacter</taxon>
    </lineage>
</organism>
<dbReference type="AlphaFoldDB" id="A0A5B0EJV2"/>
<reference evidence="1 2" key="1">
    <citation type="submission" date="2019-07" db="EMBL/GenBank/DDBJ databases">
        <title>Analysis of the biochemical properties, biological activity and biotechnological potential of siderophores and biosurfactants produced by Antarctic psychrotolerant bacteria.</title>
        <authorList>
            <person name="Styczynski M."/>
            <person name="Krucon T."/>
            <person name="Decewicz P."/>
            <person name="Dziewit L."/>
        </authorList>
    </citation>
    <scope>NUCLEOTIDE SEQUENCE [LARGE SCALE GENOMIC DNA]</scope>
    <source>
        <strain evidence="1 2">ANT_H27</strain>
    </source>
</reference>
<dbReference type="OrthoDB" id="3216000at2"/>
<sequence>MHRNGERLIAVRPVIDAGPALNFFSINKQRLLIGVLGPLSTPETVQEEVFRKAQQEHDRFGHAVQVWNKLGTYLQVLSDDLSVELAQAVMDVAGTPMTDRMKTSKDLGEIMVISHALVAAMSGKHVTVLIDDAEGRQLASIQRSRLARLRLAGNQQVGQIMLIGSISVLKLAAQSGKIRDRGEMRDIYARLRQLDTGLPPIEASGVLQSELWKHRKS</sequence>
<proteinExistence type="predicted"/>
<dbReference type="RefSeq" id="WP_149618586.1">
    <property type="nucleotide sequence ID" value="NZ_VOBL01000002.1"/>
</dbReference>
<dbReference type="Proteomes" id="UP000323856">
    <property type="component" value="Unassembled WGS sequence"/>
</dbReference>
<evidence type="ECO:0000313" key="2">
    <source>
        <dbReference type="Proteomes" id="UP000323856"/>
    </source>
</evidence>
<gene>
    <name evidence="1" type="ORF">FQ154_02610</name>
</gene>
<name>A0A5B0EJV2_9MICC</name>